<evidence type="ECO:0000313" key="4">
    <source>
        <dbReference type="EMBL" id="NID11147.1"/>
    </source>
</evidence>
<comment type="caution">
    <text evidence="4">The sequence shown here is derived from an EMBL/GenBank/DDBJ whole genome shotgun (WGS) entry which is preliminary data.</text>
</comment>
<evidence type="ECO:0000256" key="2">
    <source>
        <dbReference type="SAM" id="SignalP"/>
    </source>
</evidence>
<evidence type="ECO:0000313" key="5">
    <source>
        <dbReference type="Proteomes" id="UP000606008"/>
    </source>
</evidence>
<gene>
    <name evidence="4" type="ORF">F7231_13280</name>
</gene>
<feature type="compositionally biased region" description="Basic and acidic residues" evidence="1">
    <location>
        <begin position="137"/>
        <end position="152"/>
    </location>
</feature>
<dbReference type="InterPro" id="IPR036278">
    <property type="entry name" value="Sialidase_sf"/>
</dbReference>
<proteinExistence type="predicted"/>
<dbReference type="EMBL" id="WAEL01000004">
    <property type="protein sequence ID" value="NID11147.1"/>
    <property type="molecule type" value="Genomic_DNA"/>
</dbReference>
<reference evidence="5" key="1">
    <citation type="submission" date="2019-09" db="EMBL/GenBank/DDBJ databases">
        <authorList>
            <person name="Jung D.-H."/>
        </authorList>
    </citation>
    <scope>NUCLEOTIDE SEQUENCE [LARGE SCALE GENOMIC DNA]</scope>
    <source>
        <strain evidence="5">JA-25</strain>
    </source>
</reference>
<feature type="chain" id="PRO_5047229386" evidence="2">
    <location>
        <begin position="24"/>
        <end position="438"/>
    </location>
</feature>
<dbReference type="InterPro" id="IPR011040">
    <property type="entry name" value="Sialidase"/>
</dbReference>
<sequence>MKLLSKAILVIGLCSALTSTGYATGGFDDPTRAYAVPTLSTTPKGQVALSWTEKDDAGVVYFYWAESADKGKTFGSKKLIFSSAGIGNSRLMRPKLLFRKDGSAVAVFALRGPETATAQQATTQPAPAHNHEATAAHDHGTAPAADKPKPDAQPKGGQRGGGRPSDLQIVYCFSSDNGTTWSTPVPVHSDRTPNVVRGFFDATVLANDEIAVAYLNDITGKEHQRDLRFVTSTGGNRFGQERVLDPFVCDCCNISLLVDGSGTLQVYYRENQDNIRDIATMSSTDNGLTFSKPGILSKDNWQINGCPHSGPTSSAGSGGNLIAWFSGTSDAPGIRVVNQQGKRLFVLDDPTAKNAYLVPASKATVLLWEQSQSSEAGMSTAIAYRTINSMQSTGTTFVKSGKSATNASGIVIGNQLVVAYEVRNPSNKNSVAVTLVDL</sequence>
<name>A0ABX0QJP5_9BACT</name>
<dbReference type="CDD" id="cd15482">
    <property type="entry name" value="Sialidase_non-viral"/>
    <property type="match status" value="1"/>
</dbReference>
<accession>A0ABX0QJP5</accession>
<keyword evidence="5" id="KW-1185">Reference proteome</keyword>
<evidence type="ECO:0000256" key="1">
    <source>
        <dbReference type="SAM" id="MobiDB-lite"/>
    </source>
</evidence>
<protein>
    <submittedName>
        <fullName evidence="4">Exo-alpha-sialidase</fullName>
    </submittedName>
</protein>
<dbReference type="SUPFAM" id="SSF50939">
    <property type="entry name" value="Sialidases"/>
    <property type="match status" value="1"/>
</dbReference>
<reference evidence="5" key="2">
    <citation type="submission" date="2023-07" db="EMBL/GenBank/DDBJ databases">
        <authorList>
            <person name="Jung D.-H."/>
        </authorList>
    </citation>
    <scope>NUCLEOTIDE SEQUENCE [LARGE SCALE GENOMIC DNA]</scope>
    <source>
        <strain evidence="5">JA-25</strain>
    </source>
</reference>
<feature type="signal peptide" evidence="2">
    <location>
        <begin position="1"/>
        <end position="23"/>
    </location>
</feature>
<organism evidence="4 5">
    <name type="scientific">Fibrivirga algicola</name>
    <dbReference type="NCBI Taxonomy" id="2950420"/>
    <lineage>
        <taxon>Bacteria</taxon>
        <taxon>Pseudomonadati</taxon>
        <taxon>Bacteroidota</taxon>
        <taxon>Cytophagia</taxon>
        <taxon>Cytophagales</taxon>
        <taxon>Spirosomataceae</taxon>
        <taxon>Fibrivirga</taxon>
    </lineage>
</organism>
<evidence type="ECO:0000259" key="3">
    <source>
        <dbReference type="Pfam" id="PF13088"/>
    </source>
</evidence>
<dbReference type="Gene3D" id="2.120.10.10">
    <property type="match status" value="1"/>
</dbReference>
<feature type="domain" description="Sialidase" evidence="3">
    <location>
        <begin position="166"/>
        <end position="300"/>
    </location>
</feature>
<dbReference type="RefSeq" id="WP_166692234.1">
    <property type="nucleotide sequence ID" value="NZ_WAEL01000004.1"/>
</dbReference>
<dbReference type="Pfam" id="PF13088">
    <property type="entry name" value="BNR_2"/>
    <property type="match status" value="1"/>
</dbReference>
<feature type="region of interest" description="Disordered" evidence="1">
    <location>
        <begin position="137"/>
        <end position="165"/>
    </location>
</feature>
<keyword evidence="2" id="KW-0732">Signal</keyword>
<dbReference type="Proteomes" id="UP000606008">
    <property type="component" value="Unassembled WGS sequence"/>
</dbReference>